<organism evidence="2">
    <name type="scientific">Pectinophora gossypiella</name>
    <name type="common">Cotton pink bollworm</name>
    <name type="synonym">Depressaria gossypiella</name>
    <dbReference type="NCBI Taxonomy" id="13191"/>
    <lineage>
        <taxon>Eukaryota</taxon>
        <taxon>Metazoa</taxon>
        <taxon>Ecdysozoa</taxon>
        <taxon>Arthropoda</taxon>
        <taxon>Hexapoda</taxon>
        <taxon>Insecta</taxon>
        <taxon>Pterygota</taxon>
        <taxon>Neoptera</taxon>
        <taxon>Endopterygota</taxon>
        <taxon>Lepidoptera</taxon>
        <taxon>Glossata</taxon>
        <taxon>Ditrysia</taxon>
        <taxon>Gelechioidea</taxon>
        <taxon>Gelechiidae</taxon>
        <taxon>Apatetrinae</taxon>
        <taxon>Pectinophora</taxon>
    </lineage>
</organism>
<feature type="non-terminal residue" evidence="2">
    <location>
        <position position="182"/>
    </location>
</feature>
<dbReference type="EMBL" id="GDQN01010510">
    <property type="protein sequence ID" value="JAT80544.1"/>
    <property type="molecule type" value="Transcribed_RNA"/>
</dbReference>
<dbReference type="AlphaFoldDB" id="A0A1E1W0U0"/>
<dbReference type="OrthoDB" id="3936150at2759"/>
<proteinExistence type="predicted"/>
<name>A0A1E1W0U0_PECGO</name>
<evidence type="ECO:0008006" key="3">
    <source>
        <dbReference type="Google" id="ProtNLM"/>
    </source>
</evidence>
<keyword evidence="1" id="KW-1133">Transmembrane helix</keyword>
<keyword evidence="1" id="KW-0812">Transmembrane</keyword>
<protein>
    <recommendedName>
        <fullName evidence="3">Major facilitator superfamily (MFS) profile domain-containing protein</fullName>
    </recommendedName>
</protein>
<feature type="transmembrane region" description="Helical" evidence="1">
    <location>
        <begin position="88"/>
        <end position="112"/>
    </location>
</feature>
<keyword evidence="1" id="KW-0472">Membrane</keyword>
<gene>
    <name evidence="2" type="ORF">g.15376</name>
</gene>
<accession>A0A1E1W0U0</accession>
<sequence length="182" mass="20304">MTTQYPYSMTRERTSTAQTMNKDVEDVIGPDNPTTEEASQISCDPFQLHHQTLGASKALCPEKKPEDAGEAMEIILDHAGAMGVYQRWLFVAMLPFGATMAFVYFTSIFTVATPQSHWCRVPELAHLDLELRRNLSAPGATTAGANYEHWDRCQTFVANWSAVLESLQPPTDAPMVPCRHGW</sequence>
<evidence type="ECO:0000256" key="1">
    <source>
        <dbReference type="SAM" id="Phobius"/>
    </source>
</evidence>
<evidence type="ECO:0000313" key="2">
    <source>
        <dbReference type="EMBL" id="JAT80544.1"/>
    </source>
</evidence>
<reference evidence="2" key="1">
    <citation type="submission" date="2015-09" db="EMBL/GenBank/DDBJ databases">
        <title>De novo assembly of Pectinophora gossypiella (Pink Bollworm) gut transcriptome.</title>
        <authorList>
            <person name="Tassone E.E."/>
        </authorList>
    </citation>
    <scope>NUCLEOTIDE SEQUENCE</scope>
</reference>